<dbReference type="AlphaFoldDB" id="A0ABD1LX56"/>
<proteinExistence type="predicted"/>
<reference evidence="1 2" key="1">
    <citation type="submission" date="2024-08" db="EMBL/GenBank/DDBJ databases">
        <title>Insights into the chromosomal genome structure of Flemingia macrophylla.</title>
        <authorList>
            <person name="Ding Y."/>
            <person name="Zhao Y."/>
            <person name="Bi W."/>
            <person name="Wu M."/>
            <person name="Zhao G."/>
            <person name="Gong Y."/>
            <person name="Li W."/>
            <person name="Zhang P."/>
        </authorList>
    </citation>
    <scope>NUCLEOTIDE SEQUENCE [LARGE SCALE GENOMIC DNA]</scope>
    <source>
        <strain evidence="1">DYQJB</strain>
        <tissue evidence="1">Leaf</tissue>
    </source>
</reference>
<dbReference type="Proteomes" id="UP001603857">
    <property type="component" value="Unassembled WGS sequence"/>
</dbReference>
<organism evidence="1 2">
    <name type="scientific">Flemingia macrophylla</name>
    <dbReference type="NCBI Taxonomy" id="520843"/>
    <lineage>
        <taxon>Eukaryota</taxon>
        <taxon>Viridiplantae</taxon>
        <taxon>Streptophyta</taxon>
        <taxon>Embryophyta</taxon>
        <taxon>Tracheophyta</taxon>
        <taxon>Spermatophyta</taxon>
        <taxon>Magnoliopsida</taxon>
        <taxon>eudicotyledons</taxon>
        <taxon>Gunneridae</taxon>
        <taxon>Pentapetalae</taxon>
        <taxon>rosids</taxon>
        <taxon>fabids</taxon>
        <taxon>Fabales</taxon>
        <taxon>Fabaceae</taxon>
        <taxon>Papilionoideae</taxon>
        <taxon>50 kb inversion clade</taxon>
        <taxon>NPAAA clade</taxon>
        <taxon>indigoferoid/millettioid clade</taxon>
        <taxon>Phaseoleae</taxon>
        <taxon>Flemingia</taxon>
    </lineage>
</organism>
<protein>
    <submittedName>
        <fullName evidence="1">Uncharacterized protein</fullName>
    </submittedName>
</protein>
<accession>A0ABD1LX56</accession>
<comment type="caution">
    <text evidence="1">The sequence shown here is derived from an EMBL/GenBank/DDBJ whole genome shotgun (WGS) entry which is preliminary data.</text>
</comment>
<evidence type="ECO:0000313" key="2">
    <source>
        <dbReference type="Proteomes" id="UP001603857"/>
    </source>
</evidence>
<dbReference type="EMBL" id="JBGMDY010000007">
    <property type="protein sequence ID" value="KAL2328107.1"/>
    <property type="molecule type" value="Genomic_DNA"/>
</dbReference>
<name>A0ABD1LX56_9FABA</name>
<evidence type="ECO:0000313" key="1">
    <source>
        <dbReference type="EMBL" id="KAL2328107.1"/>
    </source>
</evidence>
<keyword evidence="2" id="KW-1185">Reference proteome</keyword>
<sequence length="69" mass="8178">MIQLAIKLNLLKFSKMKCFYNFLCCNFGNKLLNQRALLKETKYKNTHQTKRKFLLYKIASSNLCVSKLK</sequence>
<gene>
    <name evidence="1" type="ORF">Fmac_021534</name>
</gene>